<dbReference type="Pfam" id="PF00413">
    <property type="entry name" value="Peptidase_M10"/>
    <property type="match status" value="1"/>
</dbReference>
<dbReference type="PANTHER" id="PTHR10201:SF323">
    <property type="entry name" value="MATRIX METALLOPROTEINASE-21"/>
    <property type="match status" value="1"/>
</dbReference>
<organism evidence="7 8">
    <name type="scientific">Pseudoroseomonas ludipueritiae</name>
    <dbReference type="NCBI Taxonomy" id="198093"/>
    <lineage>
        <taxon>Bacteria</taxon>
        <taxon>Pseudomonadati</taxon>
        <taxon>Pseudomonadota</taxon>
        <taxon>Alphaproteobacteria</taxon>
        <taxon>Acetobacterales</taxon>
        <taxon>Acetobacteraceae</taxon>
        <taxon>Pseudoroseomonas</taxon>
    </lineage>
</organism>
<keyword evidence="4" id="KW-0862">Zinc</keyword>
<keyword evidence="1" id="KW-0645">Protease</keyword>
<dbReference type="SUPFAM" id="SSF55486">
    <property type="entry name" value="Metalloproteases ('zincins'), catalytic domain"/>
    <property type="match status" value="1"/>
</dbReference>
<protein>
    <submittedName>
        <fullName evidence="7">Matrixin family metalloprotease</fullName>
    </submittedName>
</protein>
<evidence type="ECO:0000256" key="1">
    <source>
        <dbReference type="ARBA" id="ARBA00022670"/>
    </source>
</evidence>
<dbReference type="Gene3D" id="3.40.390.10">
    <property type="entry name" value="Collagenase (Catalytic Domain)"/>
    <property type="match status" value="1"/>
</dbReference>
<evidence type="ECO:0000256" key="4">
    <source>
        <dbReference type="ARBA" id="ARBA00022833"/>
    </source>
</evidence>
<dbReference type="Proteomes" id="UP000603940">
    <property type="component" value="Unassembled WGS sequence"/>
</dbReference>
<dbReference type="RefSeq" id="WP_187777303.1">
    <property type="nucleotide sequence ID" value="NZ_JACTUZ010000008.1"/>
</dbReference>
<dbReference type="SMART" id="SM00235">
    <property type="entry name" value="ZnMc"/>
    <property type="match status" value="1"/>
</dbReference>
<feature type="domain" description="Peptidase metallopeptidase" evidence="6">
    <location>
        <begin position="25"/>
        <end position="197"/>
    </location>
</feature>
<keyword evidence="5 7" id="KW-0482">Metalloprotease</keyword>
<dbReference type="InterPro" id="IPR001818">
    <property type="entry name" value="Pept_M10_metallopeptidase"/>
</dbReference>
<sequence>MTWFSSLLTLISVGWASAALGYEVFGADWTHLSSPREVRFVVCTEGKGIPVGASATIRAAADLWSTNAIRIRFDPDRCLAEYPRVDNINTIRFAAINPGPQTDGHDNAYAYRRNDLRRMQECDIVFNIARHWHAGNGSPEPKQHDLLSVALHEFGHCLGLEHSAITNAVMSAALPAGRTRRALQADDIAGRRKLYGQ</sequence>
<evidence type="ECO:0000256" key="2">
    <source>
        <dbReference type="ARBA" id="ARBA00022723"/>
    </source>
</evidence>
<accession>A0ABR7R309</accession>
<dbReference type="GO" id="GO:0008237">
    <property type="term" value="F:metallopeptidase activity"/>
    <property type="evidence" value="ECO:0007669"/>
    <property type="project" value="UniProtKB-KW"/>
</dbReference>
<gene>
    <name evidence="7" type="ORF">IBL25_04165</name>
</gene>
<dbReference type="EMBL" id="JACTUZ010000008">
    <property type="protein sequence ID" value="MBC9176139.1"/>
    <property type="molecule type" value="Genomic_DNA"/>
</dbReference>
<dbReference type="PRINTS" id="PR00138">
    <property type="entry name" value="MATRIXIN"/>
</dbReference>
<evidence type="ECO:0000256" key="3">
    <source>
        <dbReference type="ARBA" id="ARBA00022801"/>
    </source>
</evidence>
<keyword evidence="8" id="KW-1185">Reference proteome</keyword>
<dbReference type="PANTHER" id="PTHR10201">
    <property type="entry name" value="MATRIX METALLOPROTEINASE"/>
    <property type="match status" value="1"/>
</dbReference>
<evidence type="ECO:0000313" key="7">
    <source>
        <dbReference type="EMBL" id="MBC9176139.1"/>
    </source>
</evidence>
<name>A0ABR7R309_9PROT</name>
<keyword evidence="2" id="KW-0479">Metal-binding</keyword>
<evidence type="ECO:0000313" key="8">
    <source>
        <dbReference type="Proteomes" id="UP000603940"/>
    </source>
</evidence>
<dbReference type="InterPro" id="IPR006026">
    <property type="entry name" value="Peptidase_Metallo"/>
</dbReference>
<dbReference type="InterPro" id="IPR021190">
    <property type="entry name" value="Pept_M10A"/>
</dbReference>
<dbReference type="InterPro" id="IPR024079">
    <property type="entry name" value="MetalloPept_cat_dom_sf"/>
</dbReference>
<comment type="caution">
    <text evidence="7">The sequence shown here is derived from an EMBL/GenBank/DDBJ whole genome shotgun (WGS) entry which is preliminary data.</text>
</comment>
<proteinExistence type="predicted"/>
<evidence type="ECO:0000259" key="6">
    <source>
        <dbReference type="SMART" id="SM00235"/>
    </source>
</evidence>
<keyword evidence="3" id="KW-0378">Hydrolase</keyword>
<evidence type="ECO:0000256" key="5">
    <source>
        <dbReference type="ARBA" id="ARBA00023049"/>
    </source>
</evidence>
<reference evidence="7 8" key="1">
    <citation type="journal article" date="2009" name="Int. J. Syst. Evol. Microbiol.">
        <title>Transfer of Teichococcus ludipueritiae and Muricoccus roseus to the genus Roseomonas, as Roseomonas ludipueritiae comb. nov. and Roseomonas rosea comb. nov., respectively, and emended description of the genus Roseomonas.</title>
        <authorList>
            <person name="Sanchez-Porro C."/>
            <person name="Gallego V."/>
            <person name="Busse H.J."/>
            <person name="Kampfer P."/>
            <person name="Ventosa A."/>
        </authorList>
    </citation>
    <scope>NUCLEOTIDE SEQUENCE [LARGE SCALE GENOMIC DNA]</scope>
    <source>
        <strain evidence="7 8">DSM 14915</strain>
    </source>
</reference>